<feature type="compositionally biased region" description="Polar residues" evidence="1">
    <location>
        <begin position="62"/>
        <end position="91"/>
    </location>
</feature>
<name>A0A9J2PQ66_ASCLU</name>
<organism evidence="2 3">
    <name type="scientific">Ascaris lumbricoides</name>
    <name type="common">Giant roundworm</name>
    <dbReference type="NCBI Taxonomy" id="6252"/>
    <lineage>
        <taxon>Eukaryota</taxon>
        <taxon>Metazoa</taxon>
        <taxon>Ecdysozoa</taxon>
        <taxon>Nematoda</taxon>
        <taxon>Chromadorea</taxon>
        <taxon>Rhabditida</taxon>
        <taxon>Spirurina</taxon>
        <taxon>Ascaridomorpha</taxon>
        <taxon>Ascaridoidea</taxon>
        <taxon>Ascarididae</taxon>
        <taxon>Ascaris</taxon>
    </lineage>
</organism>
<keyword evidence="2" id="KW-1185">Reference proteome</keyword>
<dbReference type="WBParaSite" id="ALUE_0001145901-mRNA-1">
    <property type="protein sequence ID" value="ALUE_0001145901-mRNA-1"/>
    <property type="gene ID" value="ALUE_0001145901"/>
</dbReference>
<protein>
    <submittedName>
        <fullName evidence="3">Uncharacterized protein</fullName>
    </submittedName>
</protein>
<evidence type="ECO:0000313" key="2">
    <source>
        <dbReference type="Proteomes" id="UP000036681"/>
    </source>
</evidence>
<evidence type="ECO:0000256" key="1">
    <source>
        <dbReference type="SAM" id="MobiDB-lite"/>
    </source>
</evidence>
<feature type="region of interest" description="Disordered" evidence="1">
    <location>
        <begin position="53"/>
        <end position="91"/>
    </location>
</feature>
<evidence type="ECO:0000313" key="3">
    <source>
        <dbReference type="WBParaSite" id="ALUE_0001145901-mRNA-1"/>
    </source>
</evidence>
<accession>A0A9J2PQ66</accession>
<reference evidence="3" key="1">
    <citation type="submission" date="2023-03" db="UniProtKB">
        <authorList>
            <consortium name="WormBaseParasite"/>
        </authorList>
    </citation>
    <scope>IDENTIFICATION</scope>
</reference>
<dbReference type="AlphaFoldDB" id="A0A9J2PQ66"/>
<sequence length="91" mass="9788">MNTEEEYQSVHEVAASCLSLFPPDAKTTCTWIVRVRSKQPTIASEVIGGELVNSAPGKAQNGPDQATSGFLTHPQRGSNHFQIVRSMSSGD</sequence>
<proteinExistence type="predicted"/>
<dbReference type="Proteomes" id="UP000036681">
    <property type="component" value="Unplaced"/>
</dbReference>